<sequence length="490" mass="54661">MKSKSIFSLFLAYALLALALPVNAQTSYLQGIKAENQKVTSQNGNLKLSMDIVVDGVDVPSNDMLILTPVIRSNTDETNVSLAPVVVAGRRRTRILKRKQLFHHPLELGTDSLPYSIVKRDNDARQVIPYQAEIQKAGWMKNAALVLAEEVKGCADCNVGEGLSDSLNPRIFPGDYVPAYQLTYVMPQAEVKTRSDRHSATFNYVVDRSELHRNYKGNAGKLDEVDRIVNAIRNNSDFIIQKIDIAGYASPEASVAHNKVLAKNRAESFANYLTSNFRIPRNQLTVRSYGEDWNGLKASVDTSDLADKQAVLNIIARVSNPDARDARLKKLSGGSTYRTLLDDFYPALRRTEYTIIYKVRPFSVEEAKKIIKTNPKLLSLNEMYMVARSYPAGSKDFKDVFDISTRLYPDNEISILNSASADIEGGNVEAALERLAKLKSDSKTWNDFGVAYAKKGDFTKAKEYFNQAQSAGDENAVHNLKELDKVENQN</sequence>
<protein>
    <submittedName>
        <fullName evidence="5">DUF3868 domain-containing protein</fullName>
    </submittedName>
</protein>
<dbReference type="SUPFAM" id="SSF103088">
    <property type="entry name" value="OmpA-like"/>
    <property type="match status" value="1"/>
</dbReference>
<dbReference type="EMBL" id="JAMXLY010000015">
    <property type="protein sequence ID" value="MCO6025283.1"/>
    <property type="molecule type" value="Genomic_DNA"/>
</dbReference>
<evidence type="ECO:0000256" key="3">
    <source>
        <dbReference type="SAM" id="SignalP"/>
    </source>
</evidence>
<gene>
    <name evidence="5" type="ORF">NG821_05420</name>
</gene>
<dbReference type="Pfam" id="PF00691">
    <property type="entry name" value="OmpA"/>
    <property type="match status" value="1"/>
</dbReference>
<dbReference type="Gene3D" id="1.25.40.10">
    <property type="entry name" value="Tetratricopeptide repeat domain"/>
    <property type="match status" value="1"/>
</dbReference>
<organism evidence="5 6">
    <name type="scientific">Segatella cerevisiae</name>
    <dbReference type="NCBI Taxonomy" id="2053716"/>
    <lineage>
        <taxon>Bacteria</taxon>
        <taxon>Pseudomonadati</taxon>
        <taxon>Bacteroidota</taxon>
        <taxon>Bacteroidia</taxon>
        <taxon>Bacteroidales</taxon>
        <taxon>Prevotellaceae</taxon>
        <taxon>Segatella</taxon>
    </lineage>
</organism>
<comment type="caution">
    <text evidence="5">The sequence shown here is derived from an EMBL/GenBank/DDBJ whole genome shotgun (WGS) entry which is preliminary data.</text>
</comment>
<dbReference type="InterPro" id="IPR024480">
    <property type="entry name" value="DUF3868"/>
</dbReference>
<accession>A0ABT1BW20</accession>
<dbReference type="InterPro" id="IPR006665">
    <property type="entry name" value="OmpA-like"/>
</dbReference>
<keyword evidence="3" id="KW-0732">Signal</keyword>
<reference evidence="5 6" key="1">
    <citation type="submission" date="2022-06" db="EMBL/GenBank/DDBJ databases">
        <title>A taxonomic note on the genus Prevotella: Description of four novel genera and emended description of the genera Hallella and Xylanibacter.</title>
        <authorList>
            <person name="Hitch T.C.A."/>
        </authorList>
    </citation>
    <scope>NUCLEOTIDE SEQUENCE [LARGE SCALE GENOMIC DNA]</scope>
    <source>
        <strain evidence="5 6">DSM 100619</strain>
    </source>
</reference>
<dbReference type="InterPro" id="IPR036737">
    <property type="entry name" value="OmpA-like_sf"/>
</dbReference>
<keyword evidence="1" id="KW-0802">TPR repeat</keyword>
<dbReference type="Pfam" id="PF12984">
    <property type="entry name" value="DUF3868"/>
    <property type="match status" value="1"/>
</dbReference>
<dbReference type="Proteomes" id="UP001204015">
    <property type="component" value="Unassembled WGS sequence"/>
</dbReference>
<evidence type="ECO:0000259" key="4">
    <source>
        <dbReference type="PROSITE" id="PS51123"/>
    </source>
</evidence>
<feature type="repeat" description="TPR" evidence="1">
    <location>
        <begin position="442"/>
        <end position="475"/>
    </location>
</feature>
<name>A0ABT1BW20_9BACT</name>
<keyword evidence="2" id="KW-0472">Membrane</keyword>
<evidence type="ECO:0000313" key="6">
    <source>
        <dbReference type="Proteomes" id="UP001204015"/>
    </source>
</evidence>
<dbReference type="InterPro" id="IPR019734">
    <property type="entry name" value="TPR_rpt"/>
</dbReference>
<dbReference type="SUPFAM" id="SSF48452">
    <property type="entry name" value="TPR-like"/>
    <property type="match status" value="1"/>
</dbReference>
<dbReference type="PROSITE" id="PS50005">
    <property type="entry name" value="TPR"/>
    <property type="match status" value="1"/>
</dbReference>
<dbReference type="RefSeq" id="WP_252760645.1">
    <property type="nucleotide sequence ID" value="NZ_JAMXLY010000015.1"/>
</dbReference>
<dbReference type="PROSITE" id="PS51123">
    <property type="entry name" value="OMPA_2"/>
    <property type="match status" value="1"/>
</dbReference>
<feature type="signal peptide" evidence="3">
    <location>
        <begin position="1"/>
        <end position="24"/>
    </location>
</feature>
<dbReference type="Gene3D" id="3.30.1330.60">
    <property type="entry name" value="OmpA-like domain"/>
    <property type="match status" value="1"/>
</dbReference>
<keyword evidence="6" id="KW-1185">Reference proteome</keyword>
<evidence type="ECO:0000256" key="2">
    <source>
        <dbReference type="PROSITE-ProRule" id="PRU00473"/>
    </source>
</evidence>
<evidence type="ECO:0000256" key="1">
    <source>
        <dbReference type="PROSITE-ProRule" id="PRU00339"/>
    </source>
</evidence>
<dbReference type="InterPro" id="IPR011990">
    <property type="entry name" value="TPR-like_helical_dom_sf"/>
</dbReference>
<evidence type="ECO:0000313" key="5">
    <source>
        <dbReference type="EMBL" id="MCO6025283.1"/>
    </source>
</evidence>
<dbReference type="SMART" id="SM00028">
    <property type="entry name" value="TPR"/>
    <property type="match status" value="1"/>
</dbReference>
<feature type="domain" description="OmpA-like" evidence="4">
    <location>
        <begin position="191"/>
        <end position="318"/>
    </location>
</feature>
<proteinExistence type="predicted"/>
<feature type="chain" id="PRO_5047450475" evidence="3">
    <location>
        <begin position="25"/>
        <end position="490"/>
    </location>
</feature>